<proteinExistence type="predicted"/>
<dbReference type="Pfam" id="PF13739">
    <property type="entry name" value="PdaC"/>
    <property type="match status" value="1"/>
</dbReference>
<dbReference type="InterPro" id="IPR021729">
    <property type="entry name" value="DUF3298"/>
</dbReference>
<dbReference type="InterPro" id="IPR003646">
    <property type="entry name" value="SH3-like_bac-type"/>
</dbReference>
<dbReference type="EMBL" id="JARMQG010000010">
    <property type="protein sequence ID" value="MED3561169.1"/>
    <property type="molecule type" value="Genomic_DNA"/>
</dbReference>
<evidence type="ECO:0000259" key="2">
    <source>
        <dbReference type="PROSITE" id="PS51781"/>
    </source>
</evidence>
<name>A0ABU6N583_9BACI</name>
<organism evidence="3 4">
    <name type="scientific">Bacillus xiapuensis</name>
    <dbReference type="NCBI Taxonomy" id="2014075"/>
    <lineage>
        <taxon>Bacteria</taxon>
        <taxon>Bacillati</taxon>
        <taxon>Bacillota</taxon>
        <taxon>Bacilli</taxon>
        <taxon>Bacillales</taxon>
        <taxon>Bacillaceae</taxon>
        <taxon>Bacillus</taxon>
    </lineage>
</organism>
<keyword evidence="4" id="KW-1185">Reference proteome</keyword>
<dbReference type="InterPro" id="IPR025303">
    <property type="entry name" value="PdaC"/>
</dbReference>
<dbReference type="Pfam" id="PF08239">
    <property type="entry name" value="SH3_3"/>
    <property type="match status" value="1"/>
</dbReference>
<dbReference type="PROSITE" id="PS51781">
    <property type="entry name" value="SH3B"/>
    <property type="match status" value="1"/>
</dbReference>
<feature type="chain" id="PRO_5045057887" evidence="1">
    <location>
        <begin position="27"/>
        <end position="297"/>
    </location>
</feature>
<dbReference type="Gene3D" id="3.90.640.20">
    <property type="entry name" value="Heat-shock cognate protein, ATPase"/>
    <property type="match status" value="1"/>
</dbReference>
<keyword evidence="1" id="KW-0732">Signal</keyword>
<evidence type="ECO:0000313" key="4">
    <source>
        <dbReference type="Proteomes" id="UP001330749"/>
    </source>
</evidence>
<dbReference type="PANTHER" id="PTHR34408">
    <property type="entry name" value="FAMILY PROTEIN, PUTATIVE-RELATED"/>
    <property type="match status" value="1"/>
</dbReference>
<dbReference type="InterPro" id="IPR037126">
    <property type="entry name" value="PdaC/RsiV-like_sf"/>
</dbReference>
<gene>
    <name evidence="3" type="ORF">P4447_01190</name>
</gene>
<protein>
    <submittedName>
        <fullName evidence="3">DUF4163 domain-containing protein</fullName>
    </submittedName>
</protein>
<dbReference type="SMART" id="SM00287">
    <property type="entry name" value="SH3b"/>
    <property type="match status" value="1"/>
</dbReference>
<evidence type="ECO:0000313" key="3">
    <source>
        <dbReference type="EMBL" id="MED3561169.1"/>
    </source>
</evidence>
<reference evidence="3 4" key="1">
    <citation type="submission" date="2023-03" db="EMBL/GenBank/DDBJ databases">
        <title>Bacillus Genome Sequencing.</title>
        <authorList>
            <person name="Dunlap C."/>
        </authorList>
    </citation>
    <scope>NUCLEOTIDE SEQUENCE [LARGE SCALE GENOMIC DNA]</scope>
    <source>
        <strain evidence="3 4">B-14544</strain>
    </source>
</reference>
<dbReference type="Proteomes" id="UP001330749">
    <property type="component" value="Unassembled WGS sequence"/>
</dbReference>
<evidence type="ECO:0000256" key="1">
    <source>
        <dbReference type="SAM" id="SignalP"/>
    </source>
</evidence>
<accession>A0ABU6N583</accession>
<dbReference type="InterPro" id="IPR052354">
    <property type="entry name" value="Cell_Wall_Dynamics_Protein"/>
</dbReference>
<dbReference type="RefSeq" id="WP_327966007.1">
    <property type="nucleotide sequence ID" value="NZ_JARMQG010000010.1"/>
</dbReference>
<feature type="signal peptide" evidence="1">
    <location>
        <begin position="1"/>
        <end position="26"/>
    </location>
</feature>
<comment type="caution">
    <text evidence="3">The sequence shown here is derived from an EMBL/GenBank/DDBJ whole genome shotgun (WGS) entry which is preliminary data.</text>
</comment>
<sequence length="297" mass="33561">MKGIKTMKLSLVFAVILAMLSTFVWSNEPVKAATTKTATVAVDKLNVRSGAGTNYKTVGSLKKGTKVTVYAQKSSWSEIRYKGKKAYVTTKYLKFGVTVKTYKYKNISDLKYPQVTGLQSKTAEKKINQALLNYAEGAYKNYLKMLADEKQIKHDEPQLCKESPYACDYSYDTTYDVNFNDGKQLSILIYDSLYQGGAHGIETATSYNFTISNGNQIKLMNILTSKTKITKVQKYAYNYMMKHPEIFYISKLSDVHINKDTQFYYVDGGIKLVFQEYEVGPYAAGFPTVKIPSSVYK</sequence>
<feature type="domain" description="SH3b" evidence="2">
    <location>
        <begin position="35"/>
        <end position="97"/>
    </location>
</feature>
<dbReference type="Gene3D" id="2.30.30.40">
    <property type="entry name" value="SH3 Domains"/>
    <property type="match status" value="1"/>
</dbReference>
<dbReference type="Gene3D" id="3.30.565.40">
    <property type="entry name" value="Fervidobacterium nodosum Rt17-B1 like"/>
    <property type="match status" value="1"/>
</dbReference>
<dbReference type="Pfam" id="PF11738">
    <property type="entry name" value="DUF3298"/>
    <property type="match status" value="1"/>
</dbReference>